<gene>
    <name evidence="1" type="ORF">F6V30_10450</name>
</gene>
<evidence type="ECO:0000313" key="2">
    <source>
        <dbReference type="Proteomes" id="UP000798046"/>
    </source>
</evidence>
<reference evidence="1 2" key="1">
    <citation type="journal article" date="2020" name="Microorganisms">
        <title>Description of Three Novel Members in the Family Geobacteraceae, Oryzomonas japonicum gen. nov., sp. nov., Oryzomonas sagensis sp. nov., and Oryzomonas ruber sp. nov.</title>
        <authorList>
            <person name="Xu Z."/>
            <person name="Masuda Y."/>
            <person name="Hayakawa C."/>
            <person name="Ushijima N."/>
            <person name="Kawano K."/>
            <person name="Shiratori Y."/>
            <person name="Senoo K."/>
            <person name="Itoh H."/>
        </authorList>
    </citation>
    <scope>NUCLEOTIDE SEQUENCE [LARGE SCALE GENOMIC DNA]</scope>
    <source>
        <strain evidence="1 2">Red100</strain>
    </source>
</reference>
<accession>A0ABQ6TPQ2</accession>
<name>A0ABQ6TPQ2_9BACT</name>
<dbReference type="EMBL" id="VZRA01000002">
    <property type="protein sequence ID" value="KAB0670548.1"/>
    <property type="molecule type" value="Genomic_DNA"/>
</dbReference>
<comment type="caution">
    <text evidence="1">The sequence shown here is derived from an EMBL/GenBank/DDBJ whole genome shotgun (WGS) entry which is preliminary data.</text>
</comment>
<sequence>MVTPERIREAGEFVEWLRQSIHEQQLPSNNRVRAAAPCYAIAQDHHHSIVLLIENRLYASSFALIRLEFEAYIRGLWLSQCATDVRVDRFISGKKCKFLETNSLISDIEKNYKENEKTLSKIKKQGWDSMCAYTHTGGIHVQRWNTSEAIEPNYSKEEVEEVLNFSEMFGALATIGIAELGGLENIARKVFEKIESMSVN</sequence>
<keyword evidence="2" id="KW-1185">Reference proteome</keyword>
<organism evidence="1 2">
    <name type="scientific">Oryzomonas sagensis</name>
    <dbReference type="NCBI Taxonomy" id="2603857"/>
    <lineage>
        <taxon>Bacteria</taxon>
        <taxon>Pseudomonadati</taxon>
        <taxon>Thermodesulfobacteriota</taxon>
        <taxon>Desulfuromonadia</taxon>
        <taxon>Geobacterales</taxon>
        <taxon>Geobacteraceae</taxon>
        <taxon>Oryzomonas</taxon>
    </lineage>
</organism>
<protein>
    <submittedName>
        <fullName evidence="1">Uncharacterized protein</fullName>
    </submittedName>
</protein>
<dbReference type="Proteomes" id="UP000798046">
    <property type="component" value="Unassembled WGS sequence"/>
</dbReference>
<proteinExistence type="predicted"/>
<dbReference type="InterPro" id="IPR054257">
    <property type="entry name" value="DUF6988"/>
</dbReference>
<evidence type="ECO:0000313" key="1">
    <source>
        <dbReference type="EMBL" id="KAB0670548.1"/>
    </source>
</evidence>
<dbReference type="Pfam" id="PF22491">
    <property type="entry name" value="DUF6988"/>
    <property type="match status" value="1"/>
</dbReference>
<dbReference type="RefSeq" id="WP_151156906.1">
    <property type="nucleotide sequence ID" value="NZ_VZRA01000002.1"/>
</dbReference>